<evidence type="ECO:0000256" key="3">
    <source>
        <dbReference type="PROSITE-ProRule" id="PRU00221"/>
    </source>
</evidence>
<feature type="repeat" description="WD" evidence="3">
    <location>
        <begin position="313"/>
        <end position="354"/>
    </location>
</feature>
<dbReference type="PROSITE" id="PS00678">
    <property type="entry name" value="WD_REPEATS_1"/>
    <property type="match status" value="7"/>
</dbReference>
<dbReference type="PANTHER" id="PTHR22847">
    <property type="entry name" value="WD40 REPEAT PROTEIN"/>
    <property type="match status" value="1"/>
</dbReference>
<feature type="transmembrane region" description="Helical" evidence="5">
    <location>
        <begin position="1096"/>
        <end position="1113"/>
    </location>
</feature>
<feature type="repeat" description="WD" evidence="3">
    <location>
        <begin position="520"/>
        <end position="561"/>
    </location>
</feature>
<dbReference type="InterPro" id="IPR015943">
    <property type="entry name" value="WD40/YVTN_repeat-like_dom_sf"/>
</dbReference>
<feature type="coiled-coil region" evidence="4">
    <location>
        <begin position="1286"/>
        <end position="1313"/>
    </location>
</feature>
<keyword evidence="2" id="KW-0677">Repeat</keyword>
<dbReference type="PANTHER" id="PTHR22847:SF637">
    <property type="entry name" value="WD REPEAT DOMAIN 5B"/>
    <property type="match status" value="1"/>
</dbReference>
<feature type="repeat" description="WD" evidence="3">
    <location>
        <begin position="397"/>
        <end position="438"/>
    </location>
</feature>
<dbReference type="InterPro" id="IPR020472">
    <property type="entry name" value="WD40_PAC1"/>
</dbReference>
<evidence type="ECO:0000313" key="7">
    <source>
        <dbReference type="Proteomes" id="UP000187209"/>
    </source>
</evidence>
<gene>
    <name evidence="6" type="ORF">SteCoe_8080</name>
</gene>
<feature type="transmembrane region" description="Helical" evidence="5">
    <location>
        <begin position="1059"/>
        <end position="1076"/>
    </location>
</feature>
<dbReference type="SMART" id="SM00320">
    <property type="entry name" value="WD40"/>
    <property type="match status" value="14"/>
</dbReference>
<feature type="repeat" description="WD" evidence="3">
    <location>
        <begin position="438"/>
        <end position="479"/>
    </location>
</feature>
<dbReference type="PRINTS" id="PR00320">
    <property type="entry name" value="GPROTEINBRPT"/>
</dbReference>
<dbReference type="PROSITE" id="PS50082">
    <property type="entry name" value="WD_REPEATS_2"/>
    <property type="match status" value="12"/>
</dbReference>
<dbReference type="CDD" id="cd00200">
    <property type="entry name" value="WD40"/>
    <property type="match status" value="2"/>
</dbReference>
<dbReference type="InterPro" id="IPR019775">
    <property type="entry name" value="WD40_repeat_CS"/>
</dbReference>
<feature type="transmembrane region" description="Helical" evidence="5">
    <location>
        <begin position="996"/>
        <end position="1013"/>
    </location>
</feature>
<evidence type="ECO:0000256" key="5">
    <source>
        <dbReference type="SAM" id="Phobius"/>
    </source>
</evidence>
<feature type="repeat" description="WD" evidence="3">
    <location>
        <begin position="187"/>
        <end position="228"/>
    </location>
</feature>
<dbReference type="Proteomes" id="UP000187209">
    <property type="component" value="Unassembled WGS sequence"/>
</dbReference>
<feature type="repeat" description="WD" evidence="3">
    <location>
        <begin position="64"/>
        <end position="105"/>
    </location>
</feature>
<proteinExistence type="predicted"/>
<keyword evidence="7" id="KW-1185">Reference proteome</keyword>
<feature type="transmembrane region" description="Helical" evidence="5">
    <location>
        <begin position="1148"/>
        <end position="1170"/>
    </location>
</feature>
<sequence>MQDLNESLVSNNMRLLQTQNLNLLGKRRAEKFPNLNPFKELKKAWNYIQIEPIFGLPNALSTPLKGHTSPVTSVCFSPDGELLASGSLDSTIKIWDFKDKSLQSTQTNHTRQINIITFSPNSQYLASGSYDTKIKILNLKNNEIKDHNYHKKEIITLSFDRNSTKLASASGKTIIISNLYKQDYFKLKGHYYKINSLCFSPTNDYLASGSDDCTVKVWDISKKMLEFSFTEPKNTILVVIFSPKGNFLLSGCNLGQIKVWNLSKKAFEFSLEKYPSQIKCLTFSHNGSLLASSSYDNTIQIWDFKNKTIKFTLIGHSNEITSISFNPKSNILASGSKDHLIKIWDLDVQKDSISLYTHLEQVYCVCFSPDGNLLASSSKDRLIKIMNINENKEIIELKGHNHGILCITFSPDGNFIASGSGDSLVKIWDLKTNTEIYNIKYPSQIKCLSFNPNGNLLASGCMNGLLKVYDLQKNEDFLSKTLIDTIYGLSFSPDGRLLAIGCKYSIEVWNINDKIQQYKLEGHIKTVSCLSFSPNGKFLASGSYDKLVKIWNLARKNEEFTFKGHKNDVCCLGFCPDGKFVASGSEDGNIKIWNLVDGVEEISFKAHEQQVCSLSFKADGKSLASGSANNEVKLWRFDKGIEGFVFGNDGNVRSFSFDGKYFAIALGEEIVVRSFISKEECCRINNQEQIKALKFSDDNSILYAKSRLGINAYCIENGNIINSEITDFEQEKRQYFLDPLSCSTTDCQNYLKKAENYYYLSKNLFEKIKNLNTTFSNLNFSIAHFLSMLGLESIIKKFTNSKTLTITPDYFGHGPVYYSILSKRRKLADLFISYMNDLAENDTFGFRTCLSLSTLEYDLPELLRNSSSGIEKLIFNSLSTQNNVVYPSIKNKKLPYKKICDYALVGFEDASAKNEDIIPMIIKQTSFRLPFEIGSPLSIDLLIGILECNIKDIYRTEIIQDFITLKWEKVRFFIYIHVFLLFGNIASFYLSMAYNNTLAMFCALIVNFLLMIWESFQINAIGKKYFLSFINVMDLSAIFAIVLYIILQCFDIEHYYFTWFIMFLTLYRGFTTFRAFEKTRYYVRLLQMSLQRIKYFLLIFIYSTLSLGILNSASTNSSSFTYDAFWSTSFGVIVGKTDAFLEGDILQIIVYNLAVTINMIIILNIIISILSDVFDESQMDADIFNFNEMADVILEVEQILSILGKTDVLKYLHVFSSAYEKPEIQWKGKVMDIKEYVGETFYKEKLKPLFDEHKIQINASDEKSIERFRTMDEKIKTIEEKVSANMNNIELKISTFQNKINSIENQIGKINQDTTIIIEMISKLSHN</sequence>
<feature type="repeat" description="WD" evidence="3">
    <location>
        <begin position="604"/>
        <end position="635"/>
    </location>
</feature>
<keyword evidence="4" id="KW-0175">Coiled coil</keyword>
<dbReference type="Gene3D" id="2.130.10.10">
    <property type="entry name" value="YVTN repeat-like/Quinoprotein amine dehydrogenase"/>
    <property type="match status" value="5"/>
</dbReference>
<reference evidence="6 7" key="1">
    <citation type="submission" date="2016-11" db="EMBL/GenBank/DDBJ databases">
        <title>The macronuclear genome of Stentor coeruleus: a giant cell with tiny introns.</title>
        <authorList>
            <person name="Slabodnick M."/>
            <person name="Ruby J.G."/>
            <person name="Reiff S.B."/>
            <person name="Swart E.C."/>
            <person name="Gosai S."/>
            <person name="Prabakaran S."/>
            <person name="Witkowska E."/>
            <person name="Larue G.E."/>
            <person name="Fisher S."/>
            <person name="Freeman R.M."/>
            <person name="Gunawardena J."/>
            <person name="Chu W."/>
            <person name="Stover N.A."/>
            <person name="Gregory B.D."/>
            <person name="Nowacki M."/>
            <person name="Derisi J."/>
            <person name="Roy S.W."/>
            <person name="Marshall W.F."/>
            <person name="Sood P."/>
        </authorList>
    </citation>
    <scope>NUCLEOTIDE SEQUENCE [LARGE SCALE GENOMIC DNA]</scope>
    <source>
        <strain evidence="6">WM001</strain>
    </source>
</reference>
<feature type="transmembrane region" description="Helical" evidence="5">
    <location>
        <begin position="1025"/>
        <end position="1047"/>
    </location>
</feature>
<keyword evidence="5" id="KW-1133">Transmembrane helix</keyword>
<organism evidence="6 7">
    <name type="scientific">Stentor coeruleus</name>
    <dbReference type="NCBI Taxonomy" id="5963"/>
    <lineage>
        <taxon>Eukaryota</taxon>
        <taxon>Sar</taxon>
        <taxon>Alveolata</taxon>
        <taxon>Ciliophora</taxon>
        <taxon>Postciliodesmatophora</taxon>
        <taxon>Heterotrichea</taxon>
        <taxon>Heterotrichida</taxon>
        <taxon>Stentoridae</taxon>
        <taxon>Stentor</taxon>
    </lineage>
</organism>
<dbReference type="InterPro" id="IPR001680">
    <property type="entry name" value="WD40_rpt"/>
</dbReference>
<name>A0A1R2CL70_9CILI</name>
<evidence type="ECO:0000256" key="1">
    <source>
        <dbReference type="ARBA" id="ARBA00022574"/>
    </source>
</evidence>
<dbReference type="PROSITE" id="PS50294">
    <property type="entry name" value="WD_REPEATS_REGION"/>
    <property type="match status" value="10"/>
</dbReference>
<dbReference type="InterPro" id="IPR036322">
    <property type="entry name" value="WD40_repeat_dom_sf"/>
</dbReference>
<evidence type="ECO:0000256" key="4">
    <source>
        <dbReference type="SAM" id="Coils"/>
    </source>
</evidence>
<dbReference type="OrthoDB" id="305208at2759"/>
<accession>A0A1R2CL70</accession>
<keyword evidence="5" id="KW-0812">Transmembrane</keyword>
<feature type="repeat" description="WD" evidence="3">
    <location>
        <begin position="271"/>
        <end position="312"/>
    </location>
</feature>
<dbReference type="EMBL" id="MPUH01000119">
    <property type="protein sequence ID" value="OMJ89715.1"/>
    <property type="molecule type" value="Genomic_DNA"/>
</dbReference>
<feature type="repeat" description="WD" evidence="3">
    <location>
        <begin position="229"/>
        <end position="270"/>
    </location>
</feature>
<dbReference type="GO" id="GO:1990234">
    <property type="term" value="C:transferase complex"/>
    <property type="evidence" value="ECO:0007669"/>
    <property type="project" value="UniProtKB-ARBA"/>
</dbReference>
<evidence type="ECO:0000313" key="6">
    <source>
        <dbReference type="EMBL" id="OMJ89715.1"/>
    </source>
</evidence>
<dbReference type="SUPFAM" id="SSF50978">
    <property type="entry name" value="WD40 repeat-like"/>
    <property type="match status" value="3"/>
</dbReference>
<comment type="caution">
    <text evidence="6">The sequence shown here is derived from an EMBL/GenBank/DDBJ whole genome shotgun (WGS) entry which is preliminary data.</text>
</comment>
<feature type="repeat" description="WD" evidence="3">
    <location>
        <begin position="355"/>
        <end position="396"/>
    </location>
</feature>
<feature type="repeat" description="WD" evidence="3">
    <location>
        <begin position="106"/>
        <end position="147"/>
    </location>
</feature>
<keyword evidence="5" id="KW-0472">Membrane</keyword>
<feature type="repeat" description="WD" evidence="3">
    <location>
        <begin position="562"/>
        <end position="595"/>
    </location>
</feature>
<evidence type="ECO:0000256" key="2">
    <source>
        <dbReference type="ARBA" id="ARBA00022737"/>
    </source>
</evidence>
<feature type="transmembrane region" description="Helical" evidence="5">
    <location>
        <begin position="972"/>
        <end position="990"/>
    </location>
</feature>
<keyword evidence="1 3" id="KW-0853">WD repeat</keyword>
<dbReference type="Pfam" id="PF00400">
    <property type="entry name" value="WD40"/>
    <property type="match status" value="13"/>
</dbReference>
<protein>
    <submittedName>
        <fullName evidence="6">Uncharacterized protein</fullName>
    </submittedName>
</protein>